<name>A0A010S4H0_PSEFL</name>
<comment type="caution">
    <text evidence="2">The sequence shown here is derived from an EMBL/GenBank/DDBJ whole genome shotgun (WGS) entry which is preliminary data.</text>
</comment>
<dbReference type="InterPro" id="IPR001509">
    <property type="entry name" value="Epimerase_deHydtase"/>
</dbReference>
<dbReference type="PANTHER" id="PTHR43245">
    <property type="entry name" value="BIFUNCTIONAL POLYMYXIN RESISTANCE PROTEIN ARNA"/>
    <property type="match status" value="1"/>
</dbReference>
<dbReference type="InterPro" id="IPR050177">
    <property type="entry name" value="Lipid_A_modif_metabolic_enz"/>
</dbReference>
<dbReference type="RefSeq" id="WP_019692965.1">
    <property type="nucleotide sequence ID" value="NZ_AFOY02000007.1"/>
</dbReference>
<dbReference type="PATRIC" id="fig|1042209.11.peg.1630"/>
<proteinExistence type="predicted"/>
<protein>
    <submittedName>
        <fullName evidence="2">NAD-dependent dehydratase</fullName>
    </submittedName>
</protein>
<dbReference type="InterPro" id="IPR036291">
    <property type="entry name" value="NAD(P)-bd_dom_sf"/>
</dbReference>
<dbReference type="CDD" id="cd05232">
    <property type="entry name" value="UDP_G4E_4_SDR_e"/>
    <property type="match status" value="1"/>
</dbReference>
<accession>A0A010S4H0</accession>
<dbReference type="EMBL" id="AFOY02000007">
    <property type="protein sequence ID" value="EXF95559.1"/>
    <property type="molecule type" value="Genomic_DNA"/>
</dbReference>
<sequence length="321" mass="34630">MTRILVTGSSGFVGSCLIEKLTSVADYHIGAMVRRAPAQPVKNVVYHHVPDFSMIDADLNALNGAEVVIHLASRVHVMNDTEADPLAAFRLVNVGHTLKLARSAAMAGAKRFIFVSSVKVNGETTLPGHPYRETDVPAPVDPYGVSKMEAEAGLRLLAAETGLEVVIIRPVLVYGPGVSANFENMMKWLHRGIPLPFGAIHNQRSLVALDNLVDFIMTCVSHPAACDQTFLVSDGEDVSTTQLLQKLAKVLSSPARLLPVPEWMLTAGANLLGKAALSQRLCGSLQVDTTKARSLLGWSPVITVDQGLRKTADHFLNERTK</sequence>
<dbReference type="OrthoDB" id="9801056at2"/>
<organism evidence="2 3">
    <name type="scientific">Pseudomonas fluorescens HK44</name>
    <dbReference type="NCBI Taxonomy" id="1042209"/>
    <lineage>
        <taxon>Bacteria</taxon>
        <taxon>Pseudomonadati</taxon>
        <taxon>Pseudomonadota</taxon>
        <taxon>Gammaproteobacteria</taxon>
        <taxon>Pseudomonadales</taxon>
        <taxon>Pseudomonadaceae</taxon>
        <taxon>Pseudomonas</taxon>
    </lineage>
</organism>
<dbReference type="eggNOG" id="COG0451">
    <property type="taxonomic scope" value="Bacteria"/>
</dbReference>
<dbReference type="Pfam" id="PF01370">
    <property type="entry name" value="Epimerase"/>
    <property type="match status" value="1"/>
</dbReference>
<evidence type="ECO:0000313" key="2">
    <source>
        <dbReference type="EMBL" id="EXF95559.1"/>
    </source>
</evidence>
<dbReference type="PANTHER" id="PTHR43245:SF58">
    <property type="entry name" value="BLL5923 PROTEIN"/>
    <property type="match status" value="1"/>
</dbReference>
<reference evidence="2 3" key="1">
    <citation type="journal article" date="2011" name="J. Bacteriol.">
        <title>Draft genome sequence of the polycyclic aromatic hydrocarbon-degrading, genetically engineered bioluminescent bioreporter Pseudomonas fluorescens HK44.</title>
        <authorList>
            <person name="Chauhan A."/>
            <person name="Layton A.C."/>
            <person name="Williams D.E."/>
            <person name="Smartt A.E."/>
            <person name="Ripp S."/>
            <person name="Karpinets T.V."/>
            <person name="Brown S.D."/>
            <person name="Sayler G.S."/>
        </authorList>
    </citation>
    <scope>NUCLEOTIDE SEQUENCE [LARGE SCALE GENOMIC DNA]</scope>
    <source>
        <strain evidence="2 3">HK44</strain>
    </source>
</reference>
<dbReference type="Gene3D" id="3.40.50.720">
    <property type="entry name" value="NAD(P)-binding Rossmann-like Domain"/>
    <property type="match status" value="1"/>
</dbReference>
<dbReference type="HOGENOM" id="CLU_007383_6_1_6"/>
<dbReference type="Proteomes" id="UP000022611">
    <property type="component" value="Unassembled WGS sequence"/>
</dbReference>
<gene>
    <name evidence="2" type="ORF">HK44_025350</name>
</gene>
<dbReference type="SUPFAM" id="SSF51735">
    <property type="entry name" value="NAD(P)-binding Rossmann-fold domains"/>
    <property type="match status" value="1"/>
</dbReference>
<dbReference type="PROSITE" id="PS51257">
    <property type="entry name" value="PROKAR_LIPOPROTEIN"/>
    <property type="match status" value="1"/>
</dbReference>
<dbReference type="AlphaFoldDB" id="A0A010S4H0"/>
<feature type="domain" description="NAD-dependent epimerase/dehydratase" evidence="1">
    <location>
        <begin position="4"/>
        <end position="226"/>
    </location>
</feature>
<evidence type="ECO:0000259" key="1">
    <source>
        <dbReference type="Pfam" id="PF01370"/>
    </source>
</evidence>
<evidence type="ECO:0000313" key="3">
    <source>
        <dbReference type="Proteomes" id="UP000022611"/>
    </source>
</evidence>